<gene>
    <name evidence="2" type="ORF">H0N91_17670</name>
</gene>
<sequence>MKIVEEFMIDKQLKALKRSCWVIGDILALVLIVGIGILLVQIFLSVYISFLNDQAFIGIANFQTNHQYFAAISIYLPENAAMTKLLSLTSMRTIILDPLLFIPFKTPDPAKAAYLIEIWTKVLKNVLLFYSLFLIWQILRRINREMSPFQIKTFYQLRLTGILVVALAIIPRNLEIYAANLFFKSELWFSDNSTPMLILLIGIIILAIAYIFRYGTYLQQESDETL</sequence>
<evidence type="ECO:0000313" key="3">
    <source>
        <dbReference type="Proteomes" id="UP000586254"/>
    </source>
</evidence>
<comment type="caution">
    <text evidence="2">The sequence shown here is derived from an EMBL/GenBank/DDBJ whole genome shotgun (WGS) entry which is preliminary data.</text>
</comment>
<dbReference type="AlphaFoldDB" id="A0A853JTI8"/>
<organism evidence="2 3">
    <name type="scientific">Eubacterium callanderi</name>
    <dbReference type="NCBI Taxonomy" id="53442"/>
    <lineage>
        <taxon>Bacteria</taxon>
        <taxon>Bacillati</taxon>
        <taxon>Bacillota</taxon>
        <taxon>Clostridia</taxon>
        <taxon>Eubacteriales</taxon>
        <taxon>Eubacteriaceae</taxon>
        <taxon>Eubacterium</taxon>
    </lineage>
</organism>
<keyword evidence="1" id="KW-1133">Transmembrane helix</keyword>
<keyword evidence="1" id="KW-0472">Membrane</keyword>
<dbReference type="Proteomes" id="UP000586254">
    <property type="component" value="Unassembled WGS sequence"/>
</dbReference>
<feature type="transmembrane region" description="Helical" evidence="1">
    <location>
        <begin position="21"/>
        <end position="44"/>
    </location>
</feature>
<protein>
    <submittedName>
        <fullName evidence="2">DUF2975 domain-containing protein</fullName>
    </submittedName>
</protein>
<feature type="transmembrane region" description="Helical" evidence="1">
    <location>
        <begin position="194"/>
        <end position="212"/>
    </location>
</feature>
<proteinExistence type="predicted"/>
<name>A0A853JTI8_9FIRM</name>
<feature type="transmembrane region" description="Helical" evidence="1">
    <location>
        <begin position="118"/>
        <end position="136"/>
    </location>
</feature>
<dbReference type="EMBL" id="JACCKS010000028">
    <property type="protein sequence ID" value="NZA39908.1"/>
    <property type="molecule type" value="Genomic_DNA"/>
</dbReference>
<dbReference type="RefSeq" id="WP_180494124.1">
    <property type="nucleotide sequence ID" value="NZ_JACCKS010000028.1"/>
</dbReference>
<accession>A0A853JTI8</accession>
<keyword evidence="1" id="KW-0812">Transmembrane</keyword>
<evidence type="ECO:0000256" key="1">
    <source>
        <dbReference type="SAM" id="Phobius"/>
    </source>
</evidence>
<feature type="transmembrane region" description="Helical" evidence="1">
    <location>
        <begin position="157"/>
        <end position="174"/>
    </location>
</feature>
<reference evidence="2 3" key="1">
    <citation type="submission" date="2020-07" db="EMBL/GenBank/DDBJ databases">
        <title>Organ Donor 1.</title>
        <authorList>
            <person name="Marsh A.J."/>
            <person name="Azcarate-Peril M.A."/>
        </authorList>
    </citation>
    <scope>NUCLEOTIDE SEQUENCE [LARGE SCALE GENOMIC DNA]</scope>
    <source>
        <strain evidence="2 3">AMC0717</strain>
    </source>
</reference>
<evidence type="ECO:0000313" key="2">
    <source>
        <dbReference type="EMBL" id="NZA39908.1"/>
    </source>
</evidence>